<dbReference type="SMART" id="SM01421">
    <property type="entry name" value="DUF3480"/>
    <property type="match status" value="1"/>
</dbReference>
<dbReference type="Gene3D" id="3.30.1360.220">
    <property type="entry name" value="Domain of unknown function (DUF3480), N-terminal subdomain"/>
    <property type="match status" value="2"/>
</dbReference>
<feature type="compositionally biased region" description="Low complexity" evidence="5">
    <location>
        <begin position="882"/>
        <end position="914"/>
    </location>
</feature>
<sequence length="1675" mass="185088">MCDNIAVISVQKSRIREIMSDGRGSSFCDYIIKIIPASKMDIVDLDKVLDDFEEDEEKASALVPSCENKLSGYDQYLPTQPDSHWELYSRGFGSISGSHQIVDQPASSGPTNIAYDMPYEAAHKFDIAEANFSVFQKECNLQTPTSVVSVHNEQKLNFQNGLNANITSSSIEINNEKFENGSEMKEKTSQDLQDKRPFQETQPPELTTPLDDIIIKTEAFIPRRVNLNLAKTSENDQSCMKSEIGKKSSARDLDAKNEMSVVEDSVECVAICDKQCLENASVTSNQTDTVAGVKDDGSVGSSVWTASDRNELSNSQEEPMYENNDIVIRKVEDMSAVCLNNLSDSMQNSQENLPDMDITEPNALPSQDLSYDIDDNPAEDSSRTLDTNDCDNLVPLTIGSNETNFQEVVGFDSIDNEDEDMEEYLEKCCSSEPIPLSVNPSGVLVEAECHVHSEMSGSPMELPEVLGNGVLPNESVMSENLDKPMDLSSDTAAHITNEEWNSIDISKSNSDFQSENFEHETLYVGDSDLPNNSAENGFPSPTYVSSGSCEPIENGFPSSPVENGLNSSFTECHQSSTLGARPKEPTLPKLARPNSLLGLSKVCLDTPFAAATVAHISSPVSDEDKCKDSASNGFPDATSDTPVTGNQKSITQQLLSPLQHKLNNMDIKQRLENDTEIENSPKSPQHNCDVVHLLPCDSLQKDGAEENISSVEENSEIREDQKELDFNNQPDTCVDSIQVSSTESHSSLSDTTLSPSATVSSGSGAVRPHSWSPSSGASVTASSLLKSKRPTSLNLPQRIREVNTPNDWSGGVTSQTFPNDSDNSSSGWWNQSGIQPISEENESGVENASQELTSSPTTSQSSLSGDGGVENSEEGEYDHSEQSQSQQSEPKPQQQQQQQQLQQQQQQQQQQQDQEVSEGDRTSHSQIGAVAPVWVPDADAPNCMQCEAKFRFTKRRHHCRACGKVFCSACCSMKTKLQYMENKEARVCLACHQLINITENRSGRSPNPNNPSEYCSTIPPLQQANAHVPLPTVMVPVGVLKREGSQRKGEPKQVIFSDGIRPGGDLTEEADHPQDSRLPPRRTGRVQKKVERITQGNDQSITPRTRCLRSANSPRNKCHIPENGLPPVLLSSSGKDYVFDENPDVEQILTKVKSDEHEPVIFSINNNLFVSVKIVQLDCCVNRTCWAFTTKGMCTVGQDEIVIVLECFQDEKMIPKDIFWHFHTVYEEAYKGNPVSDMGHTIFNQSFLGSRDHGGFLYIRPTFQCLQKITLPSPPYLFGILLQTWEAPWAKVFPIRLLLRLGAEYRYYPCPLISVRNRKPVFCEIGHTIMNLLADFRNYQYMLPQIKGVTIHMEDKRTVINFPRNRYDDLMKVVMNSNEHVMALAANFSAEADSHLVCIQNDDGNYQTQAINIQNKPRKGTYSVESDVKTGDFSAHAHLLGIDALSQLKLTGASFVVFNGALKTSSGLTAKSSIVEDGLMVQISPDSMAALKQSMKDMTAYTIGCGSLANSIPDEIVLVHWVEDDKNVNIGLCSVIDNMSLDGVESIHIHNSPDYIGECRAIRWTEVFLIQNEESTSSRLEPVDLSRLAETLAQACCIALTPHLDRLKESSISKLGLRVNIESERVGYEIGSNGTKLPDFYMNDLDSELIPVIHNATSHSQDGPISLELIFHILD</sequence>
<keyword evidence="3" id="KW-0862">Zinc</keyword>
<organism evidence="7 8">
    <name type="scientific">Octopus vulgaris</name>
    <name type="common">Common octopus</name>
    <dbReference type="NCBI Taxonomy" id="6645"/>
    <lineage>
        <taxon>Eukaryota</taxon>
        <taxon>Metazoa</taxon>
        <taxon>Spiralia</taxon>
        <taxon>Lophotrochozoa</taxon>
        <taxon>Mollusca</taxon>
        <taxon>Cephalopoda</taxon>
        <taxon>Coleoidea</taxon>
        <taxon>Octopodiformes</taxon>
        <taxon>Octopoda</taxon>
        <taxon>Incirrata</taxon>
        <taxon>Octopodidae</taxon>
        <taxon>Octopus</taxon>
    </lineage>
</organism>
<feature type="compositionally biased region" description="Polar residues" evidence="5">
    <location>
        <begin position="299"/>
        <end position="317"/>
    </location>
</feature>
<evidence type="ECO:0000313" key="7">
    <source>
        <dbReference type="EMBL" id="CAI9727363.1"/>
    </source>
</evidence>
<dbReference type="Pfam" id="PF01363">
    <property type="entry name" value="FYVE"/>
    <property type="match status" value="1"/>
</dbReference>
<dbReference type="InterPro" id="IPR013083">
    <property type="entry name" value="Znf_RING/FYVE/PHD"/>
</dbReference>
<gene>
    <name evidence="7" type="ORF">OCTVUL_1B000032</name>
</gene>
<feature type="compositionally biased region" description="Basic and acidic residues" evidence="5">
    <location>
        <begin position="715"/>
        <end position="725"/>
    </location>
</feature>
<accession>A0AA36B4S6</accession>
<dbReference type="SMART" id="SM00064">
    <property type="entry name" value="FYVE"/>
    <property type="match status" value="1"/>
</dbReference>
<evidence type="ECO:0000256" key="5">
    <source>
        <dbReference type="SAM" id="MobiDB-lite"/>
    </source>
</evidence>
<dbReference type="SMART" id="SM01422">
    <property type="entry name" value="SARA"/>
    <property type="match status" value="1"/>
</dbReference>
<evidence type="ECO:0000313" key="8">
    <source>
        <dbReference type="Proteomes" id="UP001162480"/>
    </source>
</evidence>
<keyword evidence="8" id="KW-1185">Reference proteome</keyword>
<feature type="region of interest" description="Disordered" evidence="5">
    <location>
        <begin position="1042"/>
        <end position="1088"/>
    </location>
</feature>
<feature type="region of interest" description="Disordered" evidence="5">
    <location>
        <begin position="704"/>
        <end position="924"/>
    </location>
</feature>
<evidence type="ECO:0000256" key="3">
    <source>
        <dbReference type="ARBA" id="ARBA00022833"/>
    </source>
</evidence>
<name>A0AA36B4S6_OCTVU</name>
<dbReference type="PANTHER" id="PTHR46319">
    <property type="entry name" value="ZINC FINGER FYVE DOMAIN-CONTAINING PROTEIN"/>
    <property type="match status" value="1"/>
</dbReference>
<protein>
    <submittedName>
        <fullName evidence="7">Mothers against decapentaplegic interacting</fullName>
    </submittedName>
</protein>
<dbReference type="InterPro" id="IPR037145">
    <property type="entry name" value="SARA_Smad-bd_sf"/>
</dbReference>
<dbReference type="InterPro" id="IPR011011">
    <property type="entry name" value="Znf_FYVE_PHD"/>
</dbReference>
<dbReference type="Proteomes" id="UP001162480">
    <property type="component" value="Chromosome 8"/>
</dbReference>
<dbReference type="Pfam" id="PF11979">
    <property type="entry name" value="SARA_C"/>
    <property type="match status" value="2"/>
</dbReference>
<dbReference type="InterPro" id="IPR000306">
    <property type="entry name" value="Znf_FYVE"/>
</dbReference>
<dbReference type="FunFam" id="3.30.40.10:FF:000084">
    <property type="entry name" value="Zinc finger, FYVE domain-containing 9b"/>
    <property type="match status" value="1"/>
</dbReference>
<evidence type="ECO:0000256" key="2">
    <source>
        <dbReference type="ARBA" id="ARBA00022771"/>
    </source>
</evidence>
<dbReference type="InterPro" id="IPR017455">
    <property type="entry name" value="Znf_FYVE-rel"/>
</dbReference>
<dbReference type="CDD" id="cd15729">
    <property type="entry name" value="FYVE_endofin"/>
    <property type="match status" value="1"/>
</dbReference>
<feature type="compositionally biased region" description="Low complexity" evidence="5">
    <location>
        <begin position="770"/>
        <end position="783"/>
    </location>
</feature>
<dbReference type="Gene3D" id="4.10.720.10">
    <property type="entry name" value="Smad anchor for receptor activation, Smad-binding domain"/>
    <property type="match status" value="1"/>
</dbReference>
<keyword evidence="2 4" id="KW-0863">Zinc-finger</keyword>
<dbReference type="Gene3D" id="3.30.40.10">
    <property type="entry name" value="Zinc/RING finger domain, C3HC4 (zinc finger)"/>
    <property type="match status" value="1"/>
</dbReference>
<feature type="compositionally biased region" description="Polar residues" evidence="5">
    <location>
        <begin position="726"/>
        <end position="739"/>
    </location>
</feature>
<dbReference type="GO" id="GO:0031901">
    <property type="term" value="C:early endosome membrane"/>
    <property type="evidence" value="ECO:0007669"/>
    <property type="project" value="TreeGrafter"/>
</dbReference>
<dbReference type="SUPFAM" id="SSF57903">
    <property type="entry name" value="FYVE/PHD zinc finger"/>
    <property type="match status" value="1"/>
</dbReference>
<evidence type="ECO:0000259" key="6">
    <source>
        <dbReference type="PROSITE" id="PS50178"/>
    </source>
</evidence>
<feature type="compositionally biased region" description="Low complexity" evidence="5">
    <location>
        <begin position="849"/>
        <end position="864"/>
    </location>
</feature>
<feature type="compositionally biased region" description="Low complexity" evidence="5">
    <location>
        <begin position="740"/>
        <end position="758"/>
    </location>
</feature>
<feature type="compositionally biased region" description="Basic and acidic residues" evidence="5">
    <location>
        <begin position="1042"/>
        <end position="1051"/>
    </location>
</feature>
<feature type="compositionally biased region" description="Low complexity" evidence="5">
    <location>
        <begin position="820"/>
        <end position="835"/>
    </location>
</feature>
<feature type="region of interest" description="Disordered" evidence="5">
    <location>
        <begin position="619"/>
        <end position="647"/>
    </location>
</feature>
<feature type="compositionally biased region" description="Polar residues" evidence="5">
    <location>
        <begin position="803"/>
        <end position="819"/>
    </location>
</feature>
<reference evidence="7" key="1">
    <citation type="submission" date="2023-08" db="EMBL/GenBank/DDBJ databases">
        <authorList>
            <person name="Alioto T."/>
            <person name="Alioto T."/>
            <person name="Gomez Garrido J."/>
        </authorList>
    </citation>
    <scope>NUCLEOTIDE SEQUENCE</scope>
</reference>
<dbReference type="PANTHER" id="PTHR46319:SF3">
    <property type="entry name" value="ZINC FINGER FYVE DOMAIN-CONTAINING PROTEIN"/>
    <property type="match status" value="1"/>
</dbReference>
<dbReference type="GO" id="GO:0008270">
    <property type="term" value="F:zinc ion binding"/>
    <property type="evidence" value="ECO:0007669"/>
    <property type="project" value="UniProtKB-KW"/>
</dbReference>
<dbReference type="InterPro" id="IPR024608">
    <property type="entry name" value="SARA-like_SBD"/>
</dbReference>
<proteinExistence type="predicted"/>
<feature type="domain" description="FYVE-type" evidence="6">
    <location>
        <begin position="937"/>
        <end position="996"/>
    </location>
</feature>
<dbReference type="Gene3D" id="3.30.500.40">
    <property type="match status" value="1"/>
</dbReference>
<dbReference type="InterPro" id="IPR022557">
    <property type="entry name" value="SARA-like_C"/>
</dbReference>
<feature type="region of interest" description="Disordered" evidence="5">
    <location>
        <begin position="346"/>
        <end position="388"/>
    </location>
</feature>
<feature type="compositionally biased region" description="Basic and acidic residues" evidence="5">
    <location>
        <begin position="179"/>
        <end position="198"/>
    </location>
</feature>
<dbReference type="FunFam" id="3.30.500.40:FF:000001">
    <property type="entry name" value="Zinc finger, FYVE domain-containing 9a"/>
    <property type="match status" value="1"/>
</dbReference>
<feature type="region of interest" description="Disordered" evidence="5">
    <location>
        <begin position="298"/>
        <end position="318"/>
    </location>
</feature>
<dbReference type="EMBL" id="OX597821">
    <property type="protein sequence ID" value="CAI9727363.1"/>
    <property type="molecule type" value="Genomic_DNA"/>
</dbReference>
<dbReference type="Pfam" id="PF11409">
    <property type="entry name" value="SARA"/>
    <property type="match status" value="1"/>
</dbReference>
<evidence type="ECO:0000256" key="4">
    <source>
        <dbReference type="PROSITE-ProRule" id="PRU00091"/>
    </source>
</evidence>
<dbReference type="GO" id="GO:0016197">
    <property type="term" value="P:endosomal transport"/>
    <property type="evidence" value="ECO:0007669"/>
    <property type="project" value="TreeGrafter"/>
</dbReference>
<feature type="region of interest" description="Disordered" evidence="5">
    <location>
        <begin position="179"/>
        <end position="206"/>
    </location>
</feature>
<dbReference type="PROSITE" id="PS50178">
    <property type="entry name" value="ZF_FYVE"/>
    <property type="match status" value="1"/>
</dbReference>
<evidence type="ECO:0000256" key="1">
    <source>
        <dbReference type="ARBA" id="ARBA00022723"/>
    </source>
</evidence>
<feature type="compositionally biased region" description="Polar residues" evidence="5">
    <location>
        <begin position="638"/>
        <end position="647"/>
    </location>
</feature>
<keyword evidence="1" id="KW-0479">Metal-binding</keyword>